<dbReference type="InterPro" id="IPR000873">
    <property type="entry name" value="AMP-dep_synth/lig_dom"/>
</dbReference>
<dbReference type="AlphaFoldDB" id="A0A1H8YA72"/>
<dbReference type="PANTHER" id="PTHR45527:SF1">
    <property type="entry name" value="FATTY ACID SYNTHASE"/>
    <property type="match status" value="1"/>
</dbReference>
<dbReference type="Pfam" id="PF00501">
    <property type="entry name" value="AMP-binding"/>
    <property type="match status" value="1"/>
</dbReference>
<evidence type="ECO:0000256" key="2">
    <source>
        <dbReference type="ARBA" id="ARBA00022450"/>
    </source>
</evidence>
<feature type="domain" description="Carrier" evidence="5">
    <location>
        <begin position="934"/>
        <end position="1009"/>
    </location>
</feature>
<dbReference type="InterPro" id="IPR042099">
    <property type="entry name" value="ANL_N_sf"/>
</dbReference>
<evidence type="ECO:0000256" key="1">
    <source>
        <dbReference type="ARBA" id="ARBA00001957"/>
    </source>
</evidence>
<comment type="cofactor">
    <cofactor evidence="1">
        <name>pantetheine 4'-phosphate</name>
        <dbReference type="ChEBI" id="CHEBI:47942"/>
    </cofactor>
</comment>
<dbReference type="CDD" id="cd05930">
    <property type="entry name" value="A_NRPS"/>
    <property type="match status" value="1"/>
</dbReference>
<dbReference type="SUPFAM" id="SSF47336">
    <property type="entry name" value="ACP-like"/>
    <property type="match status" value="1"/>
</dbReference>
<dbReference type="PROSITE" id="PS00012">
    <property type="entry name" value="PHOSPHOPANTETHEINE"/>
    <property type="match status" value="1"/>
</dbReference>
<sequence length="1012" mass="109111">MIGGFVEREPATAAQQRLWLVDQQCPRGIEFSFPYLFELHGPCDPARLADAIAQVVARHAPLRTTFALHDETLEQHIHPAATACFALVEPSDADEADALIADEVTTPFDLARDVPLRVRLYRIGEREHRLLVNVHHVATDGLSMQVMLDEIAAAHRGDDLPELLMSSAGEGPVPPNVLDFWQRTTTGAMAPAGLPGERSPRRPPAFSGQWFDLELSAADTTGLDRLARASGGSLYSALFALLAVVLGRRTGQTDLVLGVPFSGRRSDQERLIGFFVNLLPVRLRVDERMAPRQLCAAATDAVTAVLEHSTVPLDRIVDRLPRPEGGFGALLDVTLTEEQTPRLELSGIEVVHHDLRLDVARYRLAVDYRRLPSGGLRFEVSYAKDRLTRAQVAELMADVATLVRTAAAAPDRPLATQPMTGGPVSVLVEPEPGTMPEALATLWRRAVERHGGRVAVIDRAGELTFAGLDRATAALARRLRGRGLSPGQRVALSCARNRDFFVALLAVLRCGATPVLLDAGHPAGRRAELVRRSGAVITLSSAPGGPDEMPVSSTADDDEDSIAWTDRPDGSLAYVVCTSGSTGTPKCVGVEDRNLLRLLASLDALGFADPSRRLALNASLGFDASVQQWVRVFAGCPVVILDEQARLDPAELVGHVIRHDVAELDISPRHLDAILDPLVGELCRAGRSLRLLVGGEALPAPLWTRLRAATEEGLLVCWNMYGPTETTVDASVCPLAMSEEPTIGLPLPGVCAYVLDEWWRPVPAGSPGQLCLAGDGVGRGYLDAPGMTARTFVADPVAADGSRMYATGDRVRIRPDGLLEFLGRIDDQVKINGHRVEPHELEVVVLGHSGVTACAVLADPGPDPQLTLFAVCPQPILDSLPDWLAARVPGYLVPRRLHRVATIPLGPQGKVDRAALQEATGRLVSAERPVPAEPGPRGAAQVIAEAWREVLRTAEVGEDDDFFSLGGHSLLAIRVIARVRKEMSVTLPISSIFTFPVLRDLAAHVELLRSRT</sequence>
<reference evidence="6 7" key="1">
    <citation type="submission" date="2016-10" db="EMBL/GenBank/DDBJ databases">
        <authorList>
            <person name="de Groot N.N."/>
        </authorList>
    </citation>
    <scope>NUCLEOTIDE SEQUENCE [LARGE SCALE GENOMIC DNA]</scope>
    <source>
        <strain evidence="6 7">DSM 44993</strain>
    </source>
</reference>
<dbReference type="InterPro" id="IPR036736">
    <property type="entry name" value="ACP-like_sf"/>
</dbReference>
<dbReference type="GO" id="GO:0008610">
    <property type="term" value="P:lipid biosynthetic process"/>
    <property type="evidence" value="ECO:0007669"/>
    <property type="project" value="UniProtKB-ARBA"/>
</dbReference>
<gene>
    <name evidence="6" type="ORF">SAMN04489732_11223</name>
</gene>
<dbReference type="PROSITE" id="PS00455">
    <property type="entry name" value="AMP_BINDING"/>
    <property type="match status" value="1"/>
</dbReference>
<dbReference type="EMBL" id="FOEF01000012">
    <property type="protein sequence ID" value="SEP48388.1"/>
    <property type="molecule type" value="Genomic_DNA"/>
</dbReference>
<dbReference type="PROSITE" id="PS50075">
    <property type="entry name" value="CARRIER"/>
    <property type="match status" value="1"/>
</dbReference>
<dbReference type="PANTHER" id="PTHR45527">
    <property type="entry name" value="NONRIBOSOMAL PEPTIDE SYNTHETASE"/>
    <property type="match status" value="1"/>
</dbReference>
<dbReference type="GO" id="GO:0003824">
    <property type="term" value="F:catalytic activity"/>
    <property type="evidence" value="ECO:0007669"/>
    <property type="project" value="InterPro"/>
</dbReference>
<dbReference type="Proteomes" id="UP000198582">
    <property type="component" value="Unassembled WGS sequence"/>
</dbReference>
<evidence type="ECO:0000256" key="3">
    <source>
        <dbReference type="ARBA" id="ARBA00022553"/>
    </source>
</evidence>
<dbReference type="SUPFAM" id="SSF56801">
    <property type="entry name" value="Acetyl-CoA synthetase-like"/>
    <property type="match status" value="1"/>
</dbReference>
<evidence type="ECO:0000259" key="5">
    <source>
        <dbReference type="PROSITE" id="PS50075"/>
    </source>
</evidence>
<dbReference type="InterPro" id="IPR023213">
    <property type="entry name" value="CAT-like_dom_sf"/>
</dbReference>
<dbReference type="Gene3D" id="3.30.300.30">
    <property type="match status" value="1"/>
</dbReference>
<proteinExistence type="predicted"/>
<dbReference type="InterPro" id="IPR045851">
    <property type="entry name" value="AMP-bd_C_sf"/>
</dbReference>
<dbReference type="InterPro" id="IPR020845">
    <property type="entry name" value="AMP-binding_CS"/>
</dbReference>
<dbReference type="Pfam" id="PF00550">
    <property type="entry name" value="PP-binding"/>
    <property type="match status" value="1"/>
</dbReference>
<evidence type="ECO:0000313" key="6">
    <source>
        <dbReference type="EMBL" id="SEP48388.1"/>
    </source>
</evidence>
<name>A0A1H8YA72_9PSEU</name>
<keyword evidence="3" id="KW-0597">Phosphoprotein</keyword>
<dbReference type="Gene3D" id="3.30.559.10">
    <property type="entry name" value="Chloramphenicol acetyltransferase-like domain"/>
    <property type="match status" value="1"/>
</dbReference>
<evidence type="ECO:0000256" key="4">
    <source>
        <dbReference type="SAM" id="MobiDB-lite"/>
    </source>
</evidence>
<keyword evidence="7" id="KW-1185">Reference proteome</keyword>
<dbReference type="Pfam" id="PF00668">
    <property type="entry name" value="Condensation"/>
    <property type="match status" value="1"/>
</dbReference>
<dbReference type="Gene3D" id="3.30.559.30">
    <property type="entry name" value="Nonribosomal peptide synthetase, condensation domain"/>
    <property type="match status" value="1"/>
</dbReference>
<accession>A0A1H8YA72</accession>
<dbReference type="STRING" id="394193.SAMN04489732_11223"/>
<dbReference type="GO" id="GO:0005737">
    <property type="term" value="C:cytoplasm"/>
    <property type="evidence" value="ECO:0007669"/>
    <property type="project" value="TreeGrafter"/>
</dbReference>
<dbReference type="Gene3D" id="1.10.1200.10">
    <property type="entry name" value="ACP-like"/>
    <property type="match status" value="1"/>
</dbReference>
<keyword evidence="2" id="KW-0596">Phosphopantetheine</keyword>
<dbReference type="Gene3D" id="3.40.50.12780">
    <property type="entry name" value="N-terminal domain of ligase-like"/>
    <property type="match status" value="1"/>
</dbReference>
<dbReference type="InterPro" id="IPR001242">
    <property type="entry name" value="Condensation_dom"/>
</dbReference>
<protein>
    <submittedName>
        <fullName evidence="6">Amino acid adenylation domain-containing protein</fullName>
    </submittedName>
</protein>
<dbReference type="SMART" id="SM00823">
    <property type="entry name" value="PKS_PP"/>
    <property type="match status" value="1"/>
</dbReference>
<dbReference type="InterPro" id="IPR020806">
    <property type="entry name" value="PKS_PP-bd"/>
</dbReference>
<dbReference type="InterPro" id="IPR006162">
    <property type="entry name" value="Ppantetheine_attach_site"/>
</dbReference>
<dbReference type="SUPFAM" id="SSF52777">
    <property type="entry name" value="CoA-dependent acyltransferases"/>
    <property type="match status" value="2"/>
</dbReference>
<evidence type="ECO:0000313" key="7">
    <source>
        <dbReference type="Proteomes" id="UP000198582"/>
    </source>
</evidence>
<dbReference type="GO" id="GO:0043041">
    <property type="term" value="P:amino acid activation for nonribosomal peptide biosynthetic process"/>
    <property type="evidence" value="ECO:0007669"/>
    <property type="project" value="TreeGrafter"/>
</dbReference>
<dbReference type="RefSeq" id="WP_091620690.1">
    <property type="nucleotide sequence ID" value="NZ_FOEF01000012.1"/>
</dbReference>
<feature type="region of interest" description="Disordered" evidence="4">
    <location>
        <begin position="541"/>
        <end position="562"/>
    </location>
</feature>
<dbReference type="OrthoDB" id="2472181at2"/>
<dbReference type="GO" id="GO:0044550">
    <property type="term" value="P:secondary metabolite biosynthetic process"/>
    <property type="evidence" value="ECO:0007669"/>
    <property type="project" value="TreeGrafter"/>
</dbReference>
<dbReference type="InterPro" id="IPR009081">
    <property type="entry name" value="PP-bd_ACP"/>
</dbReference>
<organism evidence="6 7">
    <name type="scientific">Amycolatopsis saalfeldensis</name>
    <dbReference type="NCBI Taxonomy" id="394193"/>
    <lineage>
        <taxon>Bacteria</taxon>
        <taxon>Bacillati</taxon>
        <taxon>Actinomycetota</taxon>
        <taxon>Actinomycetes</taxon>
        <taxon>Pseudonocardiales</taxon>
        <taxon>Pseudonocardiaceae</taxon>
        <taxon>Amycolatopsis</taxon>
    </lineage>
</organism>
<dbReference type="GO" id="GO:0031177">
    <property type="term" value="F:phosphopantetheine binding"/>
    <property type="evidence" value="ECO:0007669"/>
    <property type="project" value="InterPro"/>
</dbReference>